<protein>
    <submittedName>
        <fullName evidence="1">Uncharacterized protein</fullName>
    </submittedName>
</protein>
<accession>A0AAD1YBF5</accession>
<name>A0AAD1YBF5_9CLOT</name>
<dbReference type="Proteomes" id="UP001189143">
    <property type="component" value="Unassembled WGS sequence"/>
</dbReference>
<gene>
    <name evidence="1" type="ORF">CNEO2_100099</name>
</gene>
<dbReference type="AlphaFoldDB" id="A0AAD1YBF5"/>
<sequence length="118" mass="12761">MSFEKKETLFGENKSILAMAGELFQNIPVKVKKTDVTSILEDGVLKAGTPISADGKYVDGTTVTADKVIGLLYKDVNFTYSNGNESVSVTVFGFVKSDGLPSTVTEDIKSKLKMILFV</sequence>
<reference evidence="1" key="1">
    <citation type="submission" date="2022-10" db="EMBL/GenBank/DDBJ databases">
        <authorList>
            <person name="Aires J."/>
            <person name="Mesa V."/>
        </authorList>
    </citation>
    <scope>NUCLEOTIDE SEQUENCE</scope>
    <source>
        <strain evidence="1">Clostridium neonatale JD116</strain>
    </source>
</reference>
<comment type="caution">
    <text evidence="1">The sequence shown here is derived from an EMBL/GenBank/DDBJ whole genome shotgun (WGS) entry which is preliminary data.</text>
</comment>
<evidence type="ECO:0000313" key="2">
    <source>
        <dbReference type="Proteomes" id="UP001189143"/>
    </source>
</evidence>
<evidence type="ECO:0000313" key="1">
    <source>
        <dbReference type="EMBL" id="CAI3539555.1"/>
    </source>
</evidence>
<dbReference type="EMBL" id="CAMTCP010000011">
    <property type="protein sequence ID" value="CAI3539555.1"/>
    <property type="molecule type" value="Genomic_DNA"/>
</dbReference>
<dbReference type="RefSeq" id="WP_230141525.1">
    <property type="nucleotide sequence ID" value="NZ_CAKJVF010000172.1"/>
</dbReference>
<organism evidence="1 2">
    <name type="scientific">Clostridium neonatale</name>
    <dbReference type="NCBI Taxonomy" id="137838"/>
    <lineage>
        <taxon>Bacteria</taxon>
        <taxon>Bacillati</taxon>
        <taxon>Bacillota</taxon>
        <taxon>Clostridia</taxon>
        <taxon>Eubacteriales</taxon>
        <taxon>Clostridiaceae</taxon>
        <taxon>Clostridium</taxon>
    </lineage>
</organism>
<proteinExistence type="predicted"/>